<feature type="compositionally biased region" description="Basic and acidic residues" evidence="1">
    <location>
        <begin position="227"/>
        <end position="240"/>
    </location>
</feature>
<dbReference type="GeneID" id="33568269"/>
<dbReference type="EMBL" id="MCFF01000009">
    <property type="protein sequence ID" value="ORZ23920.1"/>
    <property type="molecule type" value="Genomic_DNA"/>
</dbReference>
<feature type="region of interest" description="Disordered" evidence="1">
    <location>
        <begin position="140"/>
        <end position="309"/>
    </location>
</feature>
<sequence length="309" mass="32456">MTSTVTESSIGTTIPTSTLAHEDEDTSFNSDSPRVDFTDGCSLIPSPPPSPGPIRTDSIRSSRSGSRPGSGSASGSGSLPAAATSVATSMSTPTTTTTTTIATKAPIAIVINTRRPSQDIGHISVKSASINTSLLEEPKVSLLSTSYPPPRPSRTSIPEEDEEEEEEEEEERGKKSAVADSKTTLLSSSSLLGGRLSSSQLHGTSPPSPLSSRPLVSFDQHFSNQAKVKDYRERDRDRDSSTTPRNNVSSLSNGMSIGGGAHQGMNNDFDASLGGAVKRDSYSNRRQSMATAMGKRPGAAPAAIQEEEE</sequence>
<feature type="region of interest" description="Disordered" evidence="1">
    <location>
        <begin position="1"/>
        <end position="124"/>
    </location>
</feature>
<evidence type="ECO:0000256" key="1">
    <source>
        <dbReference type="SAM" id="MobiDB-lite"/>
    </source>
</evidence>
<accession>A0A1Y2GUL0</accession>
<feature type="compositionally biased region" description="Low complexity" evidence="1">
    <location>
        <begin position="59"/>
        <end position="109"/>
    </location>
</feature>
<dbReference type="OrthoDB" id="504170at2759"/>
<feature type="compositionally biased region" description="Polar residues" evidence="1">
    <location>
        <begin position="241"/>
        <end position="255"/>
    </location>
</feature>
<dbReference type="Proteomes" id="UP000193648">
    <property type="component" value="Unassembled WGS sequence"/>
</dbReference>
<gene>
    <name evidence="2" type="ORF">BCR41DRAFT_369019</name>
</gene>
<dbReference type="RefSeq" id="XP_021883734.1">
    <property type="nucleotide sequence ID" value="XM_022026426.1"/>
</dbReference>
<evidence type="ECO:0000313" key="3">
    <source>
        <dbReference type="Proteomes" id="UP000193648"/>
    </source>
</evidence>
<organism evidence="2 3">
    <name type="scientific">Lobosporangium transversale</name>
    <dbReference type="NCBI Taxonomy" id="64571"/>
    <lineage>
        <taxon>Eukaryota</taxon>
        <taxon>Fungi</taxon>
        <taxon>Fungi incertae sedis</taxon>
        <taxon>Mucoromycota</taxon>
        <taxon>Mortierellomycotina</taxon>
        <taxon>Mortierellomycetes</taxon>
        <taxon>Mortierellales</taxon>
        <taxon>Mortierellaceae</taxon>
        <taxon>Lobosporangium</taxon>
    </lineage>
</organism>
<feature type="compositionally biased region" description="Acidic residues" evidence="1">
    <location>
        <begin position="158"/>
        <end position="170"/>
    </location>
</feature>
<protein>
    <submittedName>
        <fullName evidence="2">Uncharacterized protein</fullName>
    </submittedName>
</protein>
<feature type="compositionally biased region" description="Polar residues" evidence="1">
    <location>
        <begin position="1"/>
        <end position="19"/>
    </location>
</feature>
<reference evidence="2 3" key="1">
    <citation type="submission" date="2016-07" db="EMBL/GenBank/DDBJ databases">
        <title>Pervasive Adenine N6-methylation of Active Genes in Fungi.</title>
        <authorList>
            <consortium name="DOE Joint Genome Institute"/>
            <person name="Mondo S.J."/>
            <person name="Dannebaum R.O."/>
            <person name="Kuo R.C."/>
            <person name="Labutti K."/>
            <person name="Haridas S."/>
            <person name="Kuo A."/>
            <person name="Salamov A."/>
            <person name="Ahrendt S.R."/>
            <person name="Lipzen A."/>
            <person name="Sullivan W."/>
            <person name="Andreopoulos W.B."/>
            <person name="Clum A."/>
            <person name="Lindquist E."/>
            <person name="Daum C."/>
            <person name="Ramamoorthy G.K."/>
            <person name="Gryganskyi A."/>
            <person name="Culley D."/>
            <person name="Magnuson J.K."/>
            <person name="James T.Y."/>
            <person name="O'Malley M.A."/>
            <person name="Stajich J.E."/>
            <person name="Spatafora J.W."/>
            <person name="Visel A."/>
            <person name="Grigoriev I.V."/>
        </authorList>
    </citation>
    <scope>NUCLEOTIDE SEQUENCE [LARGE SCALE GENOMIC DNA]</scope>
    <source>
        <strain evidence="2 3">NRRL 3116</strain>
    </source>
</reference>
<proteinExistence type="predicted"/>
<name>A0A1Y2GUL0_9FUNG</name>
<keyword evidence="3" id="KW-1185">Reference proteome</keyword>
<dbReference type="AlphaFoldDB" id="A0A1Y2GUL0"/>
<evidence type="ECO:0000313" key="2">
    <source>
        <dbReference type="EMBL" id="ORZ23920.1"/>
    </source>
</evidence>
<dbReference type="InParanoid" id="A0A1Y2GUL0"/>
<comment type="caution">
    <text evidence="2">The sequence shown here is derived from an EMBL/GenBank/DDBJ whole genome shotgun (WGS) entry which is preliminary data.</text>
</comment>
<feature type="compositionally biased region" description="Low complexity" evidence="1">
    <location>
        <begin position="185"/>
        <end position="201"/>
    </location>
</feature>